<dbReference type="EMBL" id="BK015882">
    <property type="protein sequence ID" value="DAD71436.1"/>
    <property type="molecule type" value="Genomic_DNA"/>
</dbReference>
<dbReference type="InterPro" id="IPR027417">
    <property type="entry name" value="P-loop_NTPase"/>
</dbReference>
<keyword evidence="2" id="KW-0067">ATP-binding</keyword>
<feature type="domain" description="Chromosomal replication initiator protein DnaA ATPAse" evidence="1">
    <location>
        <begin position="73"/>
        <end position="209"/>
    </location>
</feature>
<reference evidence="2" key="1">
    <citation type="journal article" date="2021" name="Proc. Natl. Acad. Sci. U.S.A.">
        <title>A Catalog of Tens of Thousands of Viruses from Human Metagenomes Reveals Hidden Associations with Chronic Diseases.</title>
        <authorList>
            <person name="Tisza M.J."/>
            <person name="Buck C.B."/>
        </authorList>
    </citation>
    <scope>NUCLEOTIDE SEQUENCE</scope>
    <source>
        <strain evidence="2">Ctsf32</strain>
    </source>
</reference>
<keyword evidence="2" id="KW-0547">Nucleotide-binding</keyword>
<dbReference type="GO" id="GO:0006260">
    <property type="term" value="P:DNA replication"/>
    <property type="evidence" value="ECO:0007669"/>
    <property type="project" value="TreeGrafter"/>
</dbReference>
<dbReference type="PANTHER" id="PTHR30050">
    <property type="entry name" value="CHROMOSOMAL REPLICATION INITIATOR PROTEIN DNAA"/>
    <property type="match status" value="1"/>
</dbReference>
<dbReference type="GO" id="GO:0004386">
    <property type="term" value="F:helicase activity"/>
    <property type="evidence" value="ECO:0007669"/>
    <property type="project" value="UniProtKB-KW"/>
</dbReference>
<organism evidence="2">
    <name type="scientific">Siphoviridae sp. ctsf32</name>
    <dbReference type="NCBI Taxonomy" id="2827594"/>
    <lineage>
        <taxon>Viruses</taxon>
        <taxon>Duplodnaviria</taxon>
        <taxon>Heunggongvirae</taxon>
        <taxon>Uroviricota</taxon>
        <taxon>Caudoviricetes</taxon>
    </lineage>
</organism>
<sequence>MKDTCKKYQNINKECECRENDVFCIKLFKLQQLYDLSLITEKQRARIPLYVDADGTDLQAFQRLSNIEGDVVKYFADSGNNLYIYSTNVGNGKTTWAIRLCQAYLQNIWYKCDLDCKVLFVSVPKYLIAMKDNISEVNEYAQHIKRYVNSADIVVFDDIATKTATSYEHEILFNIIDTRINDGKANIFTSNLDYEGLVNTVGERIASRIFNTAEKIRFYGQDKRTLGVTV</sequence>
<keyword evidence="2" id="KW-0378">Hydrolase</keyword>
<accession>A0A8S5LN01</accession>
<protein>
    <submittedName>
        <fullName evidence="2">Replicative helicase</fullName>
    </submittedName>
</protein>
<proteinExistence type="predicted"/>
<dbReference type="Pfam" id="PF00308">
    <property type="entry name" value="Bac_DnaA"/>
    <property type="match status" value="1"/>
</dbReference>
<keyword evidence="2" id="KW-0347">Helicase</keyword>
<dbReference type="PANTHER" id="PTHR30050:SF4">
    <property type="entry name" value="ATP-BINDING PROTEIN RV3427C IN INSERTION SEQUENCE-RELATED"/>
    <property type="match status" value="1"/>
</dbReference>
<dbReference type="InterPro" id="IPR013317">
    <property type="entry name" value="DnaA_dom"/>
</dbReference>
<name>A0A8S5LN01_9CAUD</name>
<dbReference type="SUPFAM" id="SSF52540">
    <property type="entry name" value="P-loop containing nucleoside triphosphate hydrolases"/>
    <property type="match status" value="1"/>
</dbReference>
<evidence type="ECO:0000313" key="2">
    <source>
        <dbReference type="EMBL" id="DAD71436.1"/>
    </source>
</evidence>
<evidence type="ECO:0000259" key="1">
    <source>
        <dbReference type="Pfam" id="PF00308"/>
    </source>
</evidence>
<dbReference type="Gene3D" id="3.40.50.300">
    <property type="entry name" value="P-loop containing nucleotide triphosphate hydrolases"/>
    <property type="match status" value="1"/>
</dbReference>